<accession>A0A8J7TV65</accession>
<dbReference type="EMBL" id="JAFKGL010000023">
    <property type="protein sequence ID" value="MBN9413421.1"/>
    <property type="molecule type" value="Genomic_DNA"/>
</dbReference>
<dbReference type="InterPro" id="IPR047715">
    <property type="entry name" value="EboA_dom"/>
</dbReference>
<proteinExistence type="predicted"/>
<dbReference type="Proteomes" id="UP000664414">
    <property type="component" value="Unassembled WGS sequence"/>
</dbReference>
<name>A0A8J7TV65_9PROT</name>
<protein>
    <submittedName>
        <fullName evidence="1">EboA domain-containing protein</fullName>
    </submittedName>
</protein>
<gene>
    <name evidence="1" type="ORF">J0H12_05815</name>
</gene>
<reference evidence="1" key="1">
    <citation type="submission" date="2021-02" db="EMBL/GenBank/DDBJ databases">
        <title>Thiocyanate and organic carbon inputs drive convergent selection for specific autotrophic Afipia and Thiobacillus strains within complex microbiomes.</title>
        <authorList>
            <person name="Huddy R.J."/>
            <person name="Sachdeva R."/>
            <person name="Kadzinga F."/>
            <person name="Kantor R.S."/>
            <person name="Harrison S.T.L."/>
            <person name="Banfield J.F."/>
        </authorList>
    </citation>
    <scope>NUCLEOTIDE SEQUENCE</scope>
    <source>
        <strain evidence="1">SCN18_10_11_15_R4_P_38_20</strain>
    </source>
</reference>
<comment type="caution">
    <text evidence="1">The sequence shown here is derived from an EMBL/GenBank/DDBJ whole genome shotgun (WGS) entry which is preliminary data.</text>
</comment>
<evidence type="ECO:0000313" key="2">
    <source>
        <dbReference type="Proteomes" id="UP000664414"/>
    </source>
</evidence>
<evidence type="ECO:0000313" key="1">
    <source>
        <dbReference type="EMBL" id="MBN9413421.1"/>
    </source>
</evidence>
<sequence length="307" mass="35809">MYYQSNLEQVFSLLEEILILNAQEESFKWLKDQQEHAFSDKSDFIYFKIFSSIPRYFTKDQLQLTPDLLERIKILRKNWYLSHWSVDQAARIFLLLMITNTRQKDFKKIFLKLYATANIQELVTLYQSLPLLPAPQDFILQAAEGIRSNMTSVFNAIALYNQYPFNFFNQEAWNQMILKALFIGADISHIVGINIRANPTLASMLIDYAFERISAKRPVKSDLWYLVGISTMNNISALTQILKNPNREIQQGAALACHYCPLPEAKENLIQYSHLQENIKPNICEIDNHFNLSTINNLTRGEDKYVY</sequence>
<organism evidence="1 2">
    <name type="scientific">Candidatus Paracaedimonas acanthamoebae</name>
    <dbReference type="NCBI Taxonomy" id="244581"/>
    <lineage>
        <taxon>Bacteria</taxon>
        <taxon>Pseudomonadati</taxon>
        <taxon>Pseudomonadota</taxon>
        <taxon>Alphaproteobacteria</taxon>
        <taxon>Holosporales</taxon>
        <taxon>Caedimonadaceae</taxon>
        <taxon>Candidatus Paracaedimonas</taxon>
    </lineage>
</organism>
<dbReference type="NCBIfam" id="NF035938">
    <property type="entry name" value="EboA_domain"/>
    <property type="match status" value="1"/>
</dbReference>
<dbReference type="AlphaFoldDB" id="A0A8J7TV65"/>